<feature type="transmembrane region" description="Helical" evidence="7">
    <location>
        <begin position="129"/>
        <end position="148"/>
    </location>
</feature>
<feature type="domain" description="ABC transmembrane type-1" evidence="8">
    <location>
        <begin position="61"/>
        <end position="254"/>
    </location>
</feature>
<keyword evidence="10" id="KW-1185">Reference proteome</keyword>
<keyword evidence="6 7" id="KW-0472">Membrane</keyword>
<evidence type="ECO:0000256" key="3">
    <source>
        <dbReference type="ARBA" id="ARBA00022475"/>
    </source>
</evidence>
<comment type="caution">
    <text evidence="9">The sequence shown here is derived from an EMBL/GenBank/DDBJ whole genome shotgun (WGS) entry which is preliminary data.</text>
</comment>
<evidence type="ECO:0000256" key="4">
    <source>
        <dbReference type="ARBA" id="ARBA00022692"/>
    </source>
</evidence>
<evidence type="ECO:0000256" key="2">
    <source>
        <dbReference type="ARBA" id="ARBA00022448"/>
    </source>
</evidence>
<dbReference type="GO" id="GO:0005886">
    <property type="term" value="C:plasma membrane"/>
    <property type="evidence" value="ECO:0007669"/>
    <property type="project" value="UniProtKB-SubCell"/>
</dbReference>
<name>A0A841C500_9ACTN</name>
<comment type="subcellular location">
    <subcellularLocation>
        <location evidence="1 7">Cell membrane</location>
        <topology evidence="1 7">Multi-pass membrane protein</topology>
    </subcellularLocation>
</comment>
<dbReference type="PANTHER" id="PTHR43744">
    <property type="entry name" value="ABC TRANSPORTER PERMEASE PROTEIN MG189-RELATED-RELATED"/>
    <property type="match status" value="1"/>
</dbReference>
<evidence type="ECO:0000256" key="7">
    <source>
        <dbReference type="RuleBase" id="RU363032"/>
    </source>
</evidence>
<evidence type="ECO:0000256" key="5">
    <source>
        <dbReference type="ARBA" id="ARBA00022989"/>
    </source>
</evidence>
<dbReference type="PROSITE" id="PS50928">
    <property type="entry name" value="ABC_TM1"/>
    <property type="match status" value="1"/>
</dbReference>
<evidence type="ECO:0000313" key="9">
    <source>
        <dbReference type="EMBL" id="MBB5874030.1"/>
    </source>
</evidence>
<keyword evidence="3" id="KW-1003">Cell membrane</keyword>
<organism evidence="9 10">
    <name type="scientific">Allocatelliglobosispora scoriae</name>
    <dbReference type="NCBI Taxonomy" id="643052"/>
    <lineage>
        <taxon>Bacteria</taxon>
        <taxon>Bacillati</taxon>
        <taxon>Actinomycetota</taxon>
        <taxon>Actinomycetes</taxon>
        <taxon>Micromonosporales</taxon>
        <taxon>Micromonosporaceae</taxon>
        <taxon>Allocatelliglobosispora</taxon>
    </lineage>
</organism>
<accession>A0A841C500</accession>
<dbReference type="PANTHER" id="PTHR43744:SF8">
    <property type="entry name" value="SN-GLYCEROL-3-PHOSPHATE TRANSPORT SYSTEM PERMEASE PROTEIN UGPE"/>
    <property type="match status" value="1"/>
</dbReference>
<keyword evidence="2 7" id="KW-0813">Transport</keyword>
<dbReference type="GO" id="GO:0055085">
    <property type="term" value="P:transmembrane transport"/>
    <property type="evidence" value="ECO:0007669"/>
    <property type="project" value="InterPro"/>
</dbReference>
<feature type="transmembrane region" description="Helical" evidence="7">
    <location>
        <begin position="61"/>
        <end position="84"/>
    </location>
</feature>
<dbReference type="Pfam" id="PF00528">
    <property type="entry name" value="BPD_transp_1"/>
    <property type="match status" value="1"/>
</dbReference>
<protein>
    <submittedName>
        <fullName evidence="9">Multiple sugar transport system permease protein</fullName>
    </submittedName>
</protein>
<proteinExistence type="inferred from homology"/>
<dbReference type="InterPro" id="IPR035906">
    <property type="entry name" value="MetI-like_sf"/>
</dbReference>
<keyword evidence="5 7" id="KW-1133">Transmembrane helix</keyword>
<dbReference type="CDD" id="cd06261">
    <property type="entry name" value="TM_PBP2"/>
    <property type="match status" value="1"/>
</dbReference>
<dbReference type="Proteomes" id="UP000587527">
    <property type="component" value="Unassembled WGS sequence"/>
</dbReference>
<gene>
    <name evidence="9" type="ORF">F4553_007464</name>
</gene>
<dbReference type="SUPFAM" id="SSF161098">
    <property type="entry name" value="MetI-like"/>
    <property type="match status" value="1"/>
</dbReference>
<feature type="transmembrane region" description="Helical" evidence="7">
    <location>
        <begin position="96"/>
        <end position="123"/>
    </location>
</feature>
<evidence type="ECO:0000259" key="8">
    <source>
        <dbReference type="PROSITE" id="PS50928"/>
    </source>
</evidence>
<evidence type="ECO:0000256" key="1">
    <source>
        <dbReference type="ARBA" id="ARBA00004651"/>
    </source>
</evidence>
<dbReference type="Gene3D" id="1.10.3720.10">
    <property type="entry name" value="MetI-like"/>
    <property type="match status" value="1"/>
</dbReference>
<dbReference type="EMBL" id="JACHMN010000003">
    <property type="protein sequence ID" value="MBB5874030.1"/>
    <property type="molecule type" value="Genomic_DNA"/>
</dbReference>
<feature type="transmembrane region" description="Helical" evidence="7">
    <location>
        <begin position="233"/>
        <end position="254"/>
    </location>
</feature>
<evidence type="ECO:0000313" key="10">
    <source>
        <dbReference type="Proteomes" id="UP000587527"/>
    </source>
</evidence>
<keyword evidence="9" id="KW-0762">Sugar transport</keyword>
<evidence type="ECO:0000256" key="6">
    <source>
        <dbReference type="ARBA" id="ARBA00023136"/>
    </source>
</evidence>
<sequence>MSSISSASRWGRHVTGAALAILFLSPLLWSGWASLRTDTGFGLENYDRLFTSDNGIRLQHVLNSVAVSALTVVGTLVVATLGGYAFGRFTFPGRDLLFLVTLAILMVPYATILIALYVLLGWIGLQDSLIGLSLVLIMFQLPFSIFMMRNSFEAIPKELEESAYVDGCNSFSALLRILLPAVRPGLITVGLFAFLTSWSEFFAPLILLNSTDRFTTTLAVVNMRTASHGSIDYAALEAGVVFMAVPCLLLFAFMQRSYVRGFISGALKG</sequence>
<feature type="transmembrane region" description="Helical" evidence="7">
    <location>
        <begin position="186"/>
        <end position="208"/>
    </location>
</feature>
<dbReference type="RefSeq" id="WP_184845795.1">
    <property type="nucleotide sequence ID" value="NZ_JACHMN010000003.1"/>
</dbReference>
<dbReference type="InterPro" id="IPR000515">
    <property type="entry name" value="MetI-like"/>
</dbReference>
<keyword evidence="4 7" id="KW-0812">Transmembrane</keyword>
<comment type="similarity">
    <text evidence="7">Belongs to the binding-protein-dependent transport system permease family.</text>
</comment>
<dbReference type="AlphaFoldDB" id="A0A841C500"/>
<reference evidence="9 10" key="1">
    <citation type="submission" date="2020-08" db="EMBL/GenBank/DDBJ databases">
        <title>Sequencing the genomes of 1000 actinobacteria strains.</title>
        <authorList>
            <person name="Klenk H.-P."/>
        </authorList>
    </citation>
    <scope>NUCLEOTIDE SEQUENCE [LARGE SCALE GENOMIC DNA]</scope>
    <source>
        <strain evidence="9 10">DSM 45362</strain>
    </source>
</reference>